<dbReference type="Pfam" id="PF00583">
    <property type="entry name" value="Acetyltransf_1"/>
    <property type="match status" value="1"/>
</dbReference>
<dbReference type="PANTHER" id="PTHR13947">
    <property type="entry name" value="GNAT FAMILY N-ACETYLTRANSFERASE"/>
    <property type="match status" value="1"/>
</dbReference>
<dbReference type="SUPFAM" id="SSF55729">
    <property type="entry name" value="Acyl-CoA N-acyltransferases (Nat)"/>
    <property type="match status" value="1"/>
</dbReference>
<dbReference type="InterPro" id="IPR050769">
    <property type="entry name" value="NAT_camello-type"/>
</dbReference>
<sequence>MFGRSISDTQIAYQVANLVNENNRLHTKYSYAQILEKRQTYLVETIGNLVVGCAAIEKQGYTISELKHISVNVQFRRKGIAKTMVEAALARAKTPIVYATVQESNVSSQKLLASCGFTSTNKYMTGKRQVLLFVTVAPKWANLDIKNILDNIISKNYTIA</sequence>
<protein>
    <recommendedName>
        <fullName evidence="2">N-acetyltransferase domain-containing protein</fullName>
    </recommendedName>
</protein>
<dbReference type="GO" id="GO:0008080">
    <property type="term" value="F:N-acetyltransferase activity"/>
    <property type="evidence" value="ECO:0007669"/>
    <property type="project" value="InterPro"/>
</dbReference>
<feature type="domain" description="N-acetyltransferase" evidence="2">
    <location>
        <begin position="1"/>
        <end position="137"/>
    </location>
</feature>
<dbReference type="InterPro" id="IPR016181">
    <property type="entry name" value="Acyl_CoA_acyltransferase"/>
</dbReference>
<dbReference type="InterPro" id="IPR000182">
    <property type="entry name" value="GNAT_dom"/>
</dbReference>
<keyword evidence="1" id="KW-0808">Transferase</keyword>
<dbReference type="AlphaFoldDB" id="A0A0F9A6L8"/>
<reference evidence="3" key="1">
    <citation type="journal article" date="2015" name="Nature">
        <title>Complex archaea that bridge the gap between prokaryotes and eukaryotes.</title>
        <authorList>
            <person name="Spang A."/>
            <person name="Saw J.H."/>
            <person name="Jorgensen S.L."/>
            <person name="Zaremba-Niedzwiedzka K."/>
            <person name="Martijn J."/>
            <person name="Lind A.E."/>
            <person name="van Eijk R."/>
            <person name="Schleper C."/>
            <person name="Guy L."/>
            <person name="Ettema T.J."/>
        </authorList>
    </citation>
    <scope>NUCLEOTIDE SEQUENCE</scope>
</reference>
<dbReference type="EMBL" id="LAZR01044251">
    <property type="protein sequence ID" value="KKL05120.1"/>
    <property type="molecule type" value="Genomic_DNA"/>
</dbReference>
<proteinExistence type="predicted"/>
<gene>
    <name evidence="3" type="ORF">LCGC14_2609230</name>
</gene>
<evidence type="ECO:0000259" key="2">
    <source>
        <dbReference type="PROSITE" id="PS51186"/>
    </source>
</evidence>
<dbReference type="Gene3D" id="3.40.630.30">
    <property type="match status" value="1"/>
</dbReference>
<evidence type="ECO:0000313" key="3">
    <source>
        <dbReference type="EMBL" id="KKL05120.1"/>
    </source>
</evidence>
<dbReference type="CDD" id="cd04301">
    <property type="entry name" value="NAT_SF"/>
    <property type="match status" value="1"/>
</dbReference>
<organism evidence="3">
    <name type="scientific">marine sediment metagenome</name>
    <dbReference type="NCBI Taxonomy" id="412755"/>
    <lineage>
        <taxon>unclassified sequences</taxon>
        <taxon>metagenomes</taxon>
        <taxon>ecological metagenomes</taxon>
    </lineage>
</organism>
<name>A0A0F9A6L8_9ZZZZ</name>
<dbReference type="PANTHER" id="PTHR13947:SF37">
    <property type="entry name" value="LD18367P"/>
    <property type="match status" value="1"/>
</dbReference>
<comment type="caution">
    <text evidence="3">The sequence shown here is derived from an EMBL/GenBank/DDBJ whole genome shotgun (WGS) entry which is preliminary data.</text>
</comment>
<dbReference type="PROSITE" id="PS51186">
    <property type="entry name" value="GNAT"/>
    <property type="match status" value="1"/>
</dbReference>
<evidence type="ECO:0000256" key="1">
    <source>
        <dbReference type="ARBA" id="ARBA00022679"/>
    </source>
</evidence>
<accession>A0A0F9A6L8</accession>